<feature type="chain" id="PRO_5022156188" evidence="1">
    <location>
        <begin position="20"/>
        <end position="228"/>
    </location>
</feature>
<evidence type="ECO:0000256" key="1">
    <source>
        <dbReference type="SAM" id="SignalP"/>
    </source>
</evidence>
<sequence>MRSLVGCLIAVILTSSPLAVIGATSAAAAFTVVNNGATSWKIDGVDNPTLTLNQGSTYTFNVNASGHPFYIKTARVTGSGSQYTSGVTNNGVQIGTLTWTVPTDAPSQLFYQCGVHSSMGGTINILGPVDAQGAIPGVAWLGRAVPNPTQRGASFRLGLPHDARIDVTLFDARGRKVRSLWSGTMTAGEHSLAWDGRDEARRPAPSGTYFYRLRVESRVLTGRLVVTR</sequence>
<dbReference type="Gene3D" id="2.60.40.420">
    <property type="entry name" value="Cupredoxins - blue copper proteins"/>
    <property type="match status" value="1"/>
</dbReference>
<evidence type="ECO:0000313" key="3">
    <source>
        <dbReference type="EMBL" id="TMQ71933.1"/>
    </source>
</evidence>
<accession>A0A538U7S8</accession>
<feature type="domain" description="FlgD/Vpr Ig-like" evidence="2">
    <location>
        <begin position="151"/>
        <end position="212"/>
    </location>
</feature>
<comment type="caution">
    <text evidence="3">The sequence shown here is derived from an EMBL/GenBank/DDBJ whole genome shotgun (WGS) entry which is preliminary data.</text>
</comment>
<protein>
    <submittedName>
        <fullName evidence="3">T9SS type A sorting domain-containing protein</fullName>
    </submittedName>
</protein>
<gene>
    <name evidence="3" type="ORF">E6K80_04115</name>
</gene>
<organism evidence="3 4">
    <name type="scientific">Eiseniibacteriota bacterium</name>
    <dbReference type="NCBI Taxonomy" id="2212470"/>
    <lineage>
        <taxon>Bacteria</taxon>
        <taxon>Candidatus Eiseniibacteriota</taxon>
    </lineage>
</organism>
<dbReference type="SUPFAM" id="SSF49503">
    <property type="entry name" value="Cupredoxins"/>
    <property type="match status" value="1"/>
</dbReference>
<evidence type="ECO:0000259" key="2">
    <source>
        <dbReference type="Pfam" id="PF13860"/>
    </source>
</evidence>
<dbReference type="Pfam" id="PF13860">
    <property type="entry name" value="FlgD_ig"/>
    <property type="match status" value="1"/>
</dbReference>
<dbReference type="Proteomes" id="UP000319836">
    <property type="component" value="Unassembled WGS sequence"/>
</dbReference>
<reference evidence="3 4" key="1">
    <citation type="journal article" date="2019" name="Nat. Microbiol.">
        <title>Mediterranean grassland soil C-N compound turnover is dependent on rainfall and depth, and is mediated by genomically divergent microorganisms.</title>
        <authorList>
            <person name="Diamond S."/>
            <person name="Andeer P.F."/>
            <person name="Li Z."/>
            <person name="Crits-Christoph A."/>
            <person name="Burstein D."/>
            <person name="Anantharaman K."/>
            <person name="Lane K.R."/>
            <person name="Thomas B.C."/>
            <person name="Pan C."/>
            <person name="Northen T.R."/>
            <person name="Banfield J.F."/>
        </authorList>
    </citation>
    <scope>NUCLEOTIDE SEQUENCE [LARGE SCALE GENOMIC DNA]</scope>
    <source>
        <strain evidence="3">WS_10</strain>
    </source>
</reference>
<dbReference type="InterPro" id="IPR025965">
    <property type="entry name" value="FlgD/Vpr_Ig-like"/>
</dbReference>
<evidence type="ECO:0000313" key="4">
    <source>
        <dbReference type="Proteomes" id="UP000319836"/>
    </source>
</evidence>
<dbReference type="EMBL" id="VBPA01000088">
    <property type="protein sequence ID" value="TMQ71933.1"/>
    <property type="molecule type" value="Genomic_DNA"/>
</dbReference>
<dbReference type="AlphaFoldDB" id="A0A538U7S8"/>
<dbReference type="InterPro" id="IPR008972">
    <property type="entry name" value="Cupredoxin"/>
</dbReference>
<dbReference type="InterPro" id="IPR026444">
    <property type="entry name" value="Secre_tail"/>
</dbReference>
<feature type="signal peptide" evidence="1">
    <location>
        <begin position="1"/>
        <end position="19"/>
    </location>
</feature>
<keyword evidence="1" id="KW-0732">Signal</keyword>
<dbReference type="Gene3D" id="2.60.40.4070">
    <property type="match status" value="1"/>
</dbReference>
<name>A0A538U7S8_UNCEI</name>
<dbReference type="NCBIfam" id="TIGR04183">
    <property type="entry name" value="Por_Secre_tail"/>
    <property type="match status" value="1"/>
</dbReference>
<proteinExistence type="predicted"/>